<dbReference type="InterPro" id="IPR000086">
    <property type="entry name" value="NUDIX_hydrolase_dom"/>
</dbReference>
<sequence>MTMEQTTEDVVDAVVLYDGRVLLVNAQDRWTLPSGDPEPAESASATAARVVYELTGYLVDGSTPLPQRGADAAGGRRAVVCQLLSETPSGNARLAAEQVRWSSLAEAVDAGLSETVRVYLEGHTPV</sequence>
<dbReference type="EMBL" id="CP034463">
    <property type="protein sequence ID" value="AZP22515.1"/>
    <property type="molecule type" value="Genomic_DNA"/>
</dbReference>
<evidence type="ECO:0000259" key="1">
    <source>
        <dbReference type="PROSITE" id="PS51462"/>
    </source>
</evidence>
<reference evidence="2 3" key="1">
    <citation type="submission" date="2018-12" db="EMBL/GenBank/DDBJ databases">
        <authorList>
            <person name="Li K."/>
        </authorList>
    </citation>
    <scope>NUCLEOTIDE SEQUENCE [LARGE SCALE GENOMIC DNA]</scope>
    <source>
        <strain evidence="3">CR22</strain>
    </source>
</reference>
<gene>
    <name evidence="2" type="ORF">EJC51_44455</name>
</gene>
<dbReference type="Proteomes" id="UP000280197">
    <property type="component" value="Chromosome"/>
</dbReference>
<keyword evidence="2" id="KW-0378">Hydrolase</keyword>
<evidence type="ECO:0000313" key="2">
    <source>
        <dbReference type="EMBL" id="AZP22515.1"/>
    </source>
</evidence>
<dbReference type="Gene3D" id="3.90.79.10">
    <property type="entry name" value="Nucleoside Triphosphate Pyrophosphohydrolase"/>
    <property type="match status" value="1"/>
</dbReference>
<dbReference type="RefSeq" id="WP_126276317.1">
    <property type="nucleotide sequence ID" value="NZ_CP034463.1"/>
</dbReference>
<dbReference type="KEGG" id="saqu:EJC51_44455"/>
<dbReference type="SUPFAM" id="SSF55811">
    <property type="entry name" value="Nudix"/>
    <property type="match status" value="1"/>
</dbReference>
<evidence type="ECO:0000313" key="3">
    <source>
        <dbReference type="Proteomes" id="UP000280197"/>
    </source>
</evidence>
<organism evidence="2 3">
    <name type="scientific">Streptomyces aquilus</name>
    <dbReference type="NCBI Taxonomy" id="2548456"/>
    <lineage>
        <taxon>Bacteria</taxon>
        <taxon>Bacillati</taxon>
        <taxon>Actinomycetota</taxon>
        <taxon>Actinomycetes</taxon>
        <taxon>Kitasatosporales</taxon>
        <taxon>Streptomycetaceae</taxon>
        <taxon>Streptomyces</taxon>
    </lineage>
</organism>
<protein>
    <submittedName>
        <fullName evidence="2">NUDIX hydrolase</fullName>
    </submittedName>
</protein>
<dbReference type="Pfam" id="PF00293">
    <property type="entry name" value="NUDIX"/>
    <property type="match status" value="1"/>
</dbReference>
<feature type="domain" description="Nudix hydrolase" evidence="1">
    <location>
        <begin position="6"/>
        <end position="124"/>
    </location>
</feature>
<keyword evidence="3" id="KW-1185">Reference proteome</keyword>
<name>A0A3S9IDU8_9ACTN</name>
<dbReference type="InterPro" id="IPR015797">
    <property type="entry name" value="NUDIX_hydrolase-like_dom_sf"/>
</dbReference>
<dbReference type="AlphaFoldDB" id="A0A3S9IDU8"/>
<proteinExistence type="predicted"/>
<dbReference type="GO" id="GO:0016787">
    <property type="term" value="F:hydrolase activity"/>
    <property type="evidence" value="ECO:0007669"/>
    <property type="project" value="UniProtKB-KW"/>
</dbReference>
<accession>A0A3S9IDU8</accession>
<dbReference type="PROSITE" id="PS51462">
    <property type="entry name" value="NUDIX"/>
    <property type="match status" value="1"/>
</dbReference>